<comment type="similarity">
    <text evidence="4">Belongs to the immunoglobulin superfamily. CEA family.</text>
</comment>
<dbReference type="FunFam" id="2.60.40.10:FF:000340">
    <property type="entry name" value="Carcinoembryonic antigen-related cell adhesion molecule 1"/>
    <property type="match status" value="1"/>
</dbReference>
<protein>
    <recommendedName>
        <fullName evidence="6">Immunoglobulin V-set domain-containing protein</fullName>
    </recommendedName>
</protein>
<evidence type="ECO:0000256" key="1">
    <source>
        <dbReference type="ARBA" id="ARBA00022729"/>
    </source>
</evidence>
<keyword evidence="3" id="KW-0393">Immunoglobulin domain</keyword>
<evidence type="ECO:0000313" key="7">
    <source>
        <dbReference type="Ensembl" id="ENSEASP00005039647.1"/>
    </source>
</evidence>
<dbReference type="CDD" id="cd05774">
    <property type="entry name" value="IgV_CEACAM_D1"/>
    <property type="match status" value="1"/>
</dbReference>
<keyword evidence="2" id="KW-0325">Glycoprotein</keyword>
<dbReference type="AlphaFoldDB" id="A0A9L0IHJ6"/>
<feature type="domain" description="Immunoglobulin V-set" evidence="6">
    <location>
        <begin position="43"/>
        <end position="130"/>
    </location>
</feature>
<reference evidence="7" key="3">
    <citation type="submission" date="2025-09" db="UniProtKB">
        <authorList>
            <consortium name="Ensembl"/>
        </authorList>
    </citation>
    <scope>IDENTIFICATION</scope>
</reference>
<dbReference type="PANTHER" id="PTHR44427:SF1">
    <property type="entry name" value="CARCINOEMBRYONIC ANTIGEN-RELATED CELL ADHESION MOLECULE 1"/>
    <property type="match status" value="1"/>
</dbReference>
<dbReference type="Ensembl" id="ENSEAST00005075826.1">
    <property type="protein sequence ID" value="ENSEASP00005039647.1"/>
    <property type="gene ID" value="ENSEASG00005026402.1"/>
</dbReference>
<keyword evidence="8" id="KW-1185">Reference proteome</keyword>
<dbReference type="GO" id="GO:0007165">
    <property type="term" value="P:signal transduction"/>
    <property type="evidence" value="ECO:0007669"/>
    <property type="project" value="TreeGrafter"/>
</dbReference>
<dbReference type="Pfam" id="PF07686">
    <property type="entry name" value="V-set"/>
    <property type="match status" value="1"/>
</dbReference>
<dbReference type="GO" id="GO:0005886">
    <property type="term" value="C:plasma membrane"/>
    <property type="evidence" value="ECO:0007669"/>
    <property type="project" value="TreeGrafter"/>
</dbReference>
<evidence type="ECO:0000256" key="3">
    <source>
        <dbReference type="ARBA" id="ARBA00023319"/>
    </source>
</evidence>
<dbReference type="Proteomes" id="UP000694387">
    <property type="component" value="Chromosome 26"/>
</dbReference>
<dbReference type="InterPro" id="IPR013783">
    <property type="entry name" value="Ig-like_fold"/>
</dbReference>
<accession>A0A9L0IHJ6</accession>
<feature type="chain" id="PRO_5040161782" description="Immunoglobulin V-set domain-containing protein" evidence="5">
    <location>
        <begin position="34"/>
        <end position="142"/>
    </location>
</feature>
<dbReference type="GO" id="GO:0009986">
    <property type="term" value="C:cell surface"/>
    <property type="evidence" value="ECO:0007669"/>
    <property type="project" value="TreeGrafter"/>
</dbReference>
<evidence type="ECO:0000256" key="2">
    <source>
        <dbReference type="ARBA" id="ARBA00023180"/>
    </source>
</evidence>
<feature type="signal peptide" evidence="5">
    <location>
        <begin position="1"/>
        <end position="33"/>
    </location>
</feature>
<dbReference type="GO" id="GO:1990782">
    <property type="term" value="F:protein tyrosine kinase binding"/>
    <property type="evidence" value="ECO:0007669"/>
    <property type="project" value="TreeGrafter"/>
</dbReference>
<proteinExistence type="inferred from homology"/>
<keyword evidence="1 5" id="KW-0732">Signal</keyword>
<reference evidence="7" key="2">
    <citation type="submission" date="2025-08" db="UniProtKB">
        <authorList>
            <consortium name="Ensembl"/>
        </authorList>
    </citation>
    <scope>IDENTIFICATION</scope>
</reference>
<dbReference type="InterPro" id="IPR013106">
    <property type="entry name" value="Ig_V-set"/>
</dbReference>
<evidence type="ECO:0000256" key="4">
    <source>
        <dbReference type="ARBA" id="ARBA00038222"/>
    </source>
</evidence>
<organism evidence="7 8">
    <name type="scientific">Equus asinus</name>
    <name type="common">Donkey</name>
    <name type="synonym">Equus africanus asinus</name>
    <dbReference type="NCBI Taxonomy" id="9793"/>
    <lineage>
        <taxon>Eukaryota</taxon>
        <taxon>Metazoa</taxon>
        <taxon>Chordata</taxon>
        <taxon>Craniata</taxon>
        <taxon>Vertebrata</taxon>
        <taxon>Euteleostomi</taxon>
        <taxon>Mammalia</taxon>
        <taxon>Eutheria</taxon>
        <taxon>Laurasiatheria</taxon>
        <taxon>Perissodactyla</taxon>
        <taxon>Equidae</taxon>
        <taxon>Equus</taxon>
    </lineage>
</organism>
<dbReference type="PANTHER" id="PTHR44427">
    <property type="entry name" value="CARCINOEMBRYONIC ANTIGEN-RELATED CELL ADHESION MOLECULE 19"/>
    <property type="match status" value="1"/>
</dbReference>
<reference evidence="7 8" key="1">
    <citation type="journal article" date="2020" name="Nat. Commun.">
        <title>Donkey genomes provide new insights into domestication and selection for coat color.</title>
        <authorList>
            <person name="Wang"/>
            <person name="C."/>
            <person name="Li"/>
            <person name="H."/>
            <person name="Guo"/>
            <person name="Y."/>
            <person name="Huang"/>
            <person name="J."/>
            <person name="Sun"/>
            <person name="Y."/>
            <person name="Min"/>
            <person name="J."/>
            <person name="Wang"/>
            <person name="J."/>
            <person name="Fang"/>
            <person name="X."/>
            <person name="Zhao"/>
            <person name="Z."/>
            <person name="Wang"/>
            <person name="S."/>
            <person name="Zhang"/>
            <person name="Y."/>
            <person name="Liu"/>
            <person name="Q."/>
            <person name="Jiang"/>
            <person name="Q."/>
            <person name="Wang"/>
            <person name="X."/>
            <person name="Guo"/>
            <person name="Y."/>
            <person name="Yang"/>
            <person name="C."/>
            <person name="Wang"/>
            <person name="Y."/>
            <person name="Tian"/>
            <person name="F."/>
            <person name="Zhuang"/>
            <person name="G."/>
            <person name="Fan"/>
            <person name="Y."/>
            <person name="Gao"/>
            <person name="Q."/>
            <person name="Li"/>
            <person name="Y."/>
            <person name="Ju"/>
            <person name="Z."/>
            <person name="Li"/>
            <person name="J."/>
            <person name="Li"/>
            <person name="R."/>
            <person name="Hou"/>
            <person name="M."/>
            <person name="Yang"/>
            <person name="G."/>
            <person name="Liu"/>
            <person name="G."/>
            <person name="Liu"/>
            <person name="W."/>
            <person name="Guo"/>
            <person name="J."/>
            <person name="Pan"/>
            <person name="S."/>
            <person name="Fan"/>
            <person name="G."/>
            <person name="Zhang"/>
            <person name="W."/>
            <person name="Zhang"/>
            <person name="R."/>
            <person name="Yu"/>
            <person name="J."/>
            <person name="Zhang"/>
            <person name="X."/>
            <person name="Yin"/>
            <person name="Q."/>
            <person name="Ji"/>
            <person name="C."/>
            <person name="Jin"/>
            <person name="Y."/>
            <person name="Yue"/>
            <person name="G."/>
            <person name="Liu"/>
            <person name="M."/>
            <person name="Xu"/>
            <person name="J."/>
            <person name="Liu"/>
            <person name="S."/>
            <person name="Jordana"/>
            <person name="J."/>
            <person name="Noce"/>
            <person name="A."/>
            <person name="Amills"/>
            <person name="M."/>
            <person name="Wu"/>
            <person name="D.D."/>
            <person name="Li"/>
            <person name="S."/>
            <person name="Zhou"/>
            <person name="X. and Zhong"/>
            <person name="J."/>
        </authorList>
    </citation>
    <scope>NUCLEOTIDE SEQUENCE [LARGE SCALE GENOMIC DNA]</scope>
</reference>
<dbReference type="GO" id="GO:0002682">
    <property type="term" value="P:regulation of immune system process"/>
    <property type="evidence" value="ECO:0007669"/>
    <property type="project" value="TreeGrafter"/>
</dbReference>
<dbReference type="Gene3D" id="2.60.40.10">
    <property type="entry name" value="Immunoglobulins"/>
    <property type="match status" value="1"/>
</dbReference>
<dbReference type="GeneTree" id="ENSGT01100000263479"/>
<sequence length="142" mass="15844">METPSATAHRGRILHGLLLAVSLLTFWNPPTSARVIVESFPPDAAAGDKVLLHVSHLPENLAAYIWYKADRVDPKHQIISYIIDTSEIIPGPLYSGRERIYDDGSLLLQDTTQKDTGYYTIQVIKKDYLIDVGTGLLHLDCE</sequence>
<dbReference type="InterPro" id="IPR050831">
    <property type="entry name" value="CEA_cell_adhesion"/>
</dbReference>
<dbReference type="InterPro" id="IPR036179">
    <property type="entry name" value="Ig-like_dom_sf"/>
</dbReference>
<evidence type="ECO:0000256" key="5">
    <source>
        <dbReference type="SAM" id="SignalP"/>
    </source>
</evidence>
<dbReference type="SUPFAM" id="SSF48726">
    <property type="entry name" value="Immunoglobulin"/>
    <property type="match status" value="1"/>
</dbReference>
<name>A0A9L0IHJ6_EQUAS</name>
<evidence type="ECO:0000259" key="6">
    <source>
        <dbReference type="Pfam" id="PF07686"/>
    </source>
</evidence>
<evidence type="ECO:0000313" key="8">
    <source>
        <dbReference type="Proteomes" id="UP000694387"/>
    </source>
</evidence>